<feature type="binding site" evidence="17">
    <location>
        <begin position="28"/>
        <end position="31"/>
    </location>
    <ligand>
        <name>a CDP-1,2-diacyl-sn-glycerol</name>
        <dbReference type="ChEBI" id="CHEBI:58332"/>
    </ligand>
</feature>
<dbReference type="STRING" id="446469.Sked_17430"/>
<dbReference type="AlphaFoldDB" id="D1BGU3"/>
<dbReference type="GO" id="GO:0000287">
    <property type="term" value="F:magnesium ion binding"/>
    <property type="evidence" value="ECO:0007669"/>
    <property type="project" value="UniProtKB-UniRule"/>
</dbReference>
<comment type="subunit">
    <text evidence="5 17">Homodimer.</text>
</comment>
<keyword evidence="17" id="KW-0594">Phospholipid biosynthesis</keyword>
<dbReference type="Gene3D" id="1.20.120.1760">
    <property type="match status" value="1"/>
</dbReference>
<evidence type="ECO:0000313" key="20">
    <source>
        <dbReference type="Proteomes" id="UP000000322"/>
    </source>
</evidence>
<organism evidence="19 20">
    <name type="scientific">Sanguibacter keddieii (strain ATCC 51767 / DSM 10542 / NCFB 3025 / ST-74)</name>
    <dbReference type="NCBI Taxonomy" id="446469"/>
    <lineage>
        <taxon>Bacteria</taxon>
        <taxon>Bacillati</taxon>
        <taxon>Actinomycetota</taxon>
        <taxon>Actinomycetes</taxon>
        <taxon>Micrococcales</taxon>
        <taxon>Sanguibacteraceae</taxon>
        <taxon>Sanguibacter</taxon>
    </lineage>
</organism>
<feature type="binding site" evidence="17">
    <location>
        <position position="65"/>
    </location>
    <ligand>
        <name>Mg(2+)</name>
        <dbReference type="ChEBI" id="CHEBI:18420"/>
        <label>2</label>
    </ligand>
</feature>
<keyword evidence="11 17" id="KW-1133">Transmembrane helix</keyword>
<feature type="transmembrane region" description="Helical" evidence="17">
    <location>
        <begin position="92"/>
        <end position="109"/>
    </location>
</feature>
<keyword evidence="8 17" id="KW-0812">Transmembrane</keyword>
<comment type="pathway">
    <text evidence="3">Lipid metabolism.</text>
</comment>
<keyword evidence="6 17" id="KW-1003">Cell membrane</keyword>
<feature type="binding site" evidence="17">
    <location>
        <position position="90"/>
    </location>
    <ligand>
        <name>Mg(2+)</name>
        <dbReference type="ChEBI" id="CHEBI:18420"/>
        <label>2</label>
    </ligand>
</feature>
<dbReference type="UniPathway" id="UPA00220"/>
<dbReference type="eggNOG" id="COG0558">
    <property type="taxonomic scope" value="Bacteria"/>
</dbReference>
<evidence type="ECO:0000256" key="14">
    <source>
        <dbReference type="ARBA" id="ARBA00024082"/>
    </source>
</evidence>
<keyword evidence="7 17" id="KW-0808">Transferase</keyword>
<feature type="active site" description="Proton acceptor" evidence="17">
    <location>
        <position position="90"/>
    </location>
</feature>
<gene>
    <name evidence="19" type="ordered locus">Sked_17430</name>
</gene>
<feature type="binding site" evidence="17">
    <location>
        <position position="86"/>
    </location>
    <ligand>
        <name>Mg(2+)</name>
        <dbReference type="ChEBI" id="CHEBI:18420"/>
        <label>1</label>
    </ligand>
</feature>
<dbReference type="EC" id="2.7.8.-" evidence="17"/>
<evidence type="ECO:0000256" key="5">
    <source>
        <dbReference type="ARBA" id="ARBA00011738"/>
    </source>
</evidence>
<comment type="function">
    <text evidence="17">Catalyzes the conjugation of the 1'-hydroxyl group of D-myo-inositol-3-phosphate (also named L-myo-inositol-1-phosphate) with a lipid tail of cytidine diphosphate diacylglycerol (CDP-DAG), forming phosphatidylinositol phosphate (PIP) and CMP. PIP is a precursor of phosphatidylinositol (PI) which is an essential lipid required for cell wall formation.</text>
</comment>
<feature type="transmembrane region" description="Helical" evidence="17">
    <location>
        <begin position="156"/>
        <end position="185"/>
    </location>
</feature>
<feature type="binding site" evidence="17">
    <location>
        <position position="69"/>
    </location>
    <ligand>
        <name>a CDP-1,2-diacyl-sn-glycerol</name>
        <dbReference type="ChEBI" id="CHEBI:58332"/>
    </ligand>
</feature>
<keyword evidence="17" id="KW-1208">Phospholipid metabolism</keyword>
<dbReference type="HOGENOM" id="CLU_080384_0_1_11"/>
<feature type="binding site" evidence="17">
    <location>
        <position position="86"/>
    </location>
    <ligand>
        <name>Mg(2+)</name>
        <dbReference type="ChEBI" id="CHEBI:18420"/>
        <label>2</label>
    </ligand>
</feature>
<dbReference type="GO" id="GO:0005886">
    <property type="term" value="C:plasma membrane"/>
    <property type="evidence" value="ECO:0007669"/>
    <property type="project" value="UniProtKB-SubCell"/>
</dbReference>
<dbReference type="Proteomes" id="UP000000322">
    <property type="component" value="Chromosome"/>
</dbReference>
<dbReference type="OrthoDB" id="116551at2"/>
<dbReference type="RefSeq" id="WP_012866739.1">
    <property type="nucleotide sequence ID" value="NC_013521.1"/>
</dbReference>
<comment type="pathway">
    <text evidence="2 17">Phospholipid metabolism; phosphatidylinositol phosphate biosynthesis.</text>
</comment>
<proteinExistence type="inferred from homology"/>
<accession>D1BGU3</accession>
<dbReference type="NCBIfam" id="NF045883">
    <property type="entry name" value="PIPSynth"/>
    <property type="match status" value="1"/>
</dbReference>
<dbReference type="HAMAP" id="MF_02241">
    <property type="entry name" value="PIP_synthase"/>
    <property type="match status" value="1"/>
</dbReference>
<keyword evidence="20" id="KW-1185">Reference proteome</keyword>
<feature type="transmembrane region" description="Helical" evidence="17">
    <location>
        <begin position="21"/>
        <end position="45"/>
    </location>
</feature>
<keyword evidence="9 17" id="KW-0479">Metal-binding</keyword>
<evidence type="ECO:0000256" key="8">
    <source>
        <dbReference type="ARBA" id="ARBA00022692"/>
    </source>
</evidence>
<evidence type="ECO:0000313" key="19">
    <source>
        <dbReference type="EMBL" id="ACZ21670.1"/>
    </source>
</evidence>
<comment type="catalytic activity">
    <reaction evidence="13 17">
        <text>1,2-di-(9Z-octadecenoyl)-sn-glycero-3-cytidine-5'-diphosphate + 1D-myo-inositol 3-phosphate = 1,2-di-(9Z-octadecenoyl)-sn-glycero-3-phospho-(1D-myo-inositol-3-phosphate) + CMP + H(+)</text>
        <dbReference type="Rhea" id="RHEA:61216"/>
        <dbReference type="ChEBI" id="CHEBI:15378"/>
        <dbReference type="ChEBI" id="CHEBI:58401"/>
        <dbReference type="ChEBI" id="CHEBI:60377"/>
        <dbReference type="ChEBI" id="CHEBI:85356"/>
        <dbReference type="ChEBI" id="CHEBI:144472"/>
    </reaction>
</comment>
<dbReference type="InterPro" id="IPR048254">
    <property type="entry name" value="CDP_ALCOHOL_P_TRANSF_CS"/>
</dbReference>
<keyword evidence="10 17" id="KW-0460">Magnesium</keyword>
<evidence type="ECO:0000256" key="10">
    <source>
        <dbReference type="ARBA" id="ARBA00022842"/>
    </source>
</evidence>
<evidence type="ECO:0000256" key="15">
    <source>
        <dbReference type="ARBA" id="ARBA00033137"/>
    </source>
</evidence>
<evidence type="ECO:0000256" key="6">
    <source>
        <dbReference type="ARBA" id="ARBA00022475"/>
    </source>
</evidence>
<reference evidence="19 20" key="1">
    <citation type="journal article" date="2009" name="Stand. Genomic Sci.">
        <title>Complete genome sequence of Sanguibacter keddieii type strain (ST-74).</title>
        <authorList>
            <person name="Ivanova N."/>
            <person name="Sikorski J."/>
            <person name="Sims D."/>
            <person name="Brettin T."/>
            <person name="Detter J.C."/>
            <person name="Han C."/>
            <person name="Lapidus A."/>
            <person name="Copeland A."/>
            <person name="Glavina Del Rio T."/>
            <person name="Nolan M."/>
            <person name="Chen F."/>
            <person name="Lucas S."/>
            <person name="Tice H."/>
            <person name="Cheng J.F."/>
            <person name="Bruce D."/>
            <person name="Goodwin L."/>
            <person name="Pitluck S."/>
            <person name="Pati A."/>
            <person name="Mavromatis K."/>
            <person name="Chen A."/>
            <person name="Palaniappan K."/>
            <person name="D'haeseleer P."/>
            <person name="Chain P."/>
            <person name="Bristow J."/>
            <person name="Eisen J.A."/>
            <person name="Markowitz V."/>
            <person name="Hugenholtz P."/>
            <person name="Goker M."/>
            <person name="Pukall R."/>
            <person name="Klenk H.P."/>
            <person name="Kyrpides N.C."/>
        </authorList>
    </citation>
    <scope>NUCLEOTIDE SEQUENCE [LARGE SCALE GENOMIC DNA]</scope>
    <source>
        <strain evidence="20">ATCC 51767 / DSM 10542 / NCFB 3025 / ST-74</strain>
    </source>
</reference>
<evidence type="ECO:0000256" key="12">
    <source>
        <dbReference type="ARBA" id="ARBA00023136"/>
    </source>
</evidence>
<sequence>MLSRLRGLMGRLFHPLAKALLAAKVSPDAVTVFGTVGVLVTALWAFPTDHLVAGAVIIGLFAFLDSLDGTMARLAGRSGSWGAFLDSTLDRLADAAIFCGLAAYFLLHHDGPTRVWGAAAAIACLVVGSMVSYARARAEGLGMTADVGIAERAERLVVSLVAAGVVGLGLPVVVLVVALVVLALASVVTVGQRVATVHRQALAATAAEPSTTVEG</sequence>
<keyword evidence="17" id="KW-0444">Lipid biosynthesis</keyword>
<evidence type="ECO:0000256" key="18">
    <source>
        <dbReference type="RuleBase" id="RU003750"/>
    </source>
</evidence>
<dbReference type="PROSITE" id="PS00379">
    <property type="entry name" value="CDP_ALCOHOL_P_TRANSF"/>
    <property type="match status" value="1"/>
</dbReference>
<comment type="catalytic activity">
    <reaction evidence="16 17">
        <text>a CDP-1,2-diacyl-sn-glycerol + 1D-myo-inositol 3-phosphate = a 1,2-diacyl-sn-glycero-3-phospho-(1D-myo-inositol-3-phosphate) + CMP + H(+)</text>
        <dbReference type="Rhea" id="RHEA:60504"/>
        <dbReference type="ChEBI" id="CHEBI:15378"/>
        <dbReference type="ChEBI" id="CHEBI:58088"/>
        <dbReference type="ChEBI" id="CHEBI:58332"/>
        <dbReference type="ChEBI" id="CHEBI:58401"/>
        <dbReference type="ChEBI" id="CHEBI:60377"/>
    </reaction>
</comment>
<dbReference type="EMBL" id="CP001819">
    <property type="protein sequence ID" value="ACZ21670.1"/>
    <property type="molecule type" value="Genomic_DNA"/>
</dbReference>
<evidence type="ECO:0000256" key="17">
    <source>
        <dbReference type="HAMAP-Rule" id="MF_02241"/>
    </source>
</evidence>
<dbReference type="InterPro" id="IPR044268">
    <property type="entry name" value="PIP_synthase_PgsA1"/>
</dbReference>
<comment type="subcellular location">
    <subcellularLocation>
        <location evidence="1 17">Cell membrane</location>
        <topology evidence="1 17">Multi-pass membrane protein</topology>
    </subcellularLocation>
</comment>
<evidence type="ECO:0000256" key="1">
    <source>
        <dbReference type="ARBA" id="ARBA00004651"/>
    </source>
</evidence>
<dbReference type="GO" id="GO:0016780">
    <property type="term" value="F:phosphotransferase activity, for other substituted phosphate groups"/>
    <property type="evidence" value="ECO:0007669"/>
    <property type="project" value="UniProtKB-UniRule"/>
</dbReference>
<feature type="binding site" evidence="17">
    <location>
        <position position="68"/>
    </location>
    <ligand>
        <name>Mg(2+)</name>
        <dbReference type="ChEBI" id="CHEBI:18420"/>
        <label>1</label>
    </ligand>
</feature>
<dbReference type="InterPro" id="IPR043130">
    <property type="entry name" value="CDP-OH_PTrfase_TM_dom"/>
</dbReference>
<evidence type="ECO:0000256" key="13">
    <source>
        <dbReference type="ARBA" id="ARBA00023935"/>
    </source>
</evidence>
<comment type="similarity">
    <text evidence="4 17 18">Belongs to the CDP-alcohol phosphatidyltransferase class-I family.</text>
</comment>
<comment type="cofactor">
    <cofactor evidence="17">
        <name>Mg(2+)</name>
        <dbReference type="ChEBI" id="CHEBI:18420"/>
    </cofactor>
    <text evidence="17">Contains a di-nuclear catalytic Mg(2+) center.</text>
</comment>
<evidence type="ECO:0000256" key="7">
    <source>
        <dbReference type="ARBA" id="ARBA00022679"/>
    </source>
</evidence>
<dbReference type="KEGG" id="ske:Sked_17430"/>
<feature type="binding site" evidence="17">
    <location>
        <position position="73"/>
    </location>
    <ligand>
        <name>a CDP-1,2-diacyl-sn-glycerol</name>
        <dbReference type="ChEBI" id="CHEBI:58332"/>
    </ligand>
</feature>
<feature type="transmembrane region" description="Helical" evidence="17">
    <location>
        <begin position="115"/>
        <end position="136"/>
    </location>
</feature>
<protein>
    <recommendedName>
        <fullName evidence="14 17">Phosphatidylinositol phosphate synthase</fullName>
        <shortName evidence="17">PIP synthase</shortName>
        <ecNumber evidence="17">2.7.8.-</ecNumber>
    </recommendedName>
    <alternativeName>
        <fullName evidence="15 17">CDP-diacylglycerol--D-myo-inositol-3-phosphate 3-phosphatidyltransferase</fullName>
    </alternativeName>
</protein>
<keyword evidence="12 17" id="KW-0472">Membrane</keyword>
<dbReference type="Pfam" id="PF01066">
    <property type="entry name" value="CDP-OH_P_transf"/>
    <property type="match status" value="1"/>
</dbReference>
<keyword evidence="17" id="KW-0443">Lipid metabolism</keyword>
<feature type="binding site" evidence="17">
    <location>
        <position position="65"/>
    </location>
    <ligand>
        <name>Mg(2+)</name>
        <dbReference type="ChEBI" id="CHEBI:18420"/>
        <label>1</label>
    </ligand>
</feature>
<feature type="transmembrane region" description="Helical" evidence="17">
    <location>
        <begin position="51"/>
        <end position="71"/>
    </location>
</feature>
<evidence type="ECO:0000256" key="3">
    <source>
        <dbReference type="ARBA" id="ARBA00005189"/>
    </source>
</evidence>
<dbReference type="GO" id="GO:0008654">
    <property type="term" value="P:phospholipid biosynthetic process"/>
    <property type="evidence" value="ECO:0007669"/>
    <property type="project" value="UniProtKB-UniRule"/>
</dbReference>
<dbReference type="InterPro" id="IPR000462">
    <property type="entry name" value="CDP-OH_P_trans"/>
</dbReference>
<name>D1BGU3_SANKS</name>
<evidence type="ECO:0000256" key="4">
    <source>
        <dbReference type="ARBA" id="ARBA00010441"/>
    </source>
</evidence>
<evidence type="ECO:0000256" key="11">
    <source>
        <dbReference type="ARBA" id="ARBA00022989"/>
    </source>
</evidence>
<comment type="caution">
    <text evidence="17">Lacks conserved residue(s) required for the propagation of feature annotation.</text>
</comment>
<evidence type="ECO:0000256" key="2">
    <source>
        <dbReference type="ARBA" id="ARBA00004805"/>
    </source>
</evidence>
<evidence type="ECO:0000256" key="16">
    <source>
        <dbReference type="ARBA" id="ARBA00048865"/>
    </source>
</evidence>
<evidence type="ECO:0000256" key="9">
    <source>
        <dbReference type="ARBA" id="ARBA00022723"/>
    </source>
</evidence>